<keyword evidence="3" id="KW-1185">Reference proteome</keyword>
<protein>
    <submittedName>
        <fullName evidence="2">Uncharacterized protein</fullName>
    </submittedName>
</protein>
<evidence type="ECO:0000256" key="1">
    <source>
        <dbReference type="SAM" id="Phobius"/>
    </source>
</evidence>
<feature type="transmembrane region" description="Helical" evidence="1">
    <location>
        <begin position="27"/>
        <end position="44"/>
    </location>
</feature>
<gene>
    <name evidence="2" type="ORF">Poly21_05990</name>
</gene>
<name>A0A5C6C348_9BACT</name>
<dbReference type="AlphaFoldDB" id="A0A5C6C348"/>
<dbReference type="EMBL" id="SJPU01000001">
    <property type="protein sequence ID" value="TWU18437.1"/>
    <property type="molecule type" value="Genomic_DNA"/>
</dbReference>
<evidence type="ECO:0000313" key="3">
    <source>
        <dbReference type="Proteomes" id="UP000319908"/>
    </source>
</evidence>
<feature type="transmembrane region" description="Helical" evidence="1">
    <location>
        <begin position="50"/>
        <end position="71"/>
    </location>
</feature>
<reference evidence="2 3" key="1">
    <citation type="journal article" date="2020" name="Antonie Van Leeuwenhoek">
        <title>Rhodopirellula heiligendammensis sp. nov., Rhodopirellula pilleata sp. nov., and Rhodopirellula solitaria sp. nov. isolated from natural or artificial marine surfaces in Northern Germany and California, USA, and emended description of the genus Rhodopirellula.</title>
        <authorList>
            <person name="Kallscheuer N."/>
            <person name="Wiegand S."/>
            <person name="Jogler M."/>
            <person name="Boedeker C."/>
            <person name="Peeters S.H."/>
            <person name="Rast P."/>
            <person name="Heuer A."/>
            <person name="Jetten M.S.M."/>
            <person name="Rohde M."/>
            <person name="Jogler C."/>
        </authorList>
    </citation>
    <scope>NUCLEOTIDE SEQUENCE [LARGE SCALE GENOMIC DNA]</scope>
    <source>
        <strain evidence="2 3">Poly21</strain>
    </source>
</reference>
<organism evidence="2 3">
    <name type="scientific">Allorhodopirellula heiligendammensis</name>
    <dbReference type="NCBI Taxonomy" id="2714739"/>
    <lineage>
        <taxon>Bacteria</taxon>
        <taxon>Pseudomonadati</taxon>
        <taxon>Planctomycetota</taxon>
        <taxon>Planctomycetia</taxon>
        <taxon>Pirellulales</taxon>
        <taxon>Pirellulaceae</taxon>
        <taxon>Allorhodopirellula</taxon>
    </lineage>
</organism>
<comment type="caution">
    <text evidence="2">The sequence shown here is derived from an EMBL/GenBank/DDBJ whole genome shotgun (WGS) entry which is preliminary data.</text>
</comment>
<sequence>MSETKQPDRESFTADWLNHETSQMNMVLFYSLYLGGLAIFGIAVRVISPTFWSAVSTIIAAIGYVIFVPILSIRWIQTRDAAFIATSISGVGRTGEISLGRHVSLLADGLRHPSGSAT</sequence>
<keyword evidence="1" id="KW-0472">Membrane</keyword>
<accession>A0A5C6C348</accession>
<dbReference type="RefSeq" id="WP_146405489.1">
    <property type="nucleotide sequence ID" value="NZ_SJPU01000001.1"/>
</dbReference>
<dbReference type="Proteomes" id="UP000319908">
    <property type="component" value="Unassembled WGS sequence"/>
</dbReference>
<proteinExistence type="predicted"/>
<keyword evidence="1" id="KW-1133">Transmembrane helix</keyword>
<evidence type="ECO:0000313" key="2">
    <source>
        <dbReference type="EMBL" id="TWU18437.1"/>
    </source>
</evidence>
<keyword evidence="1" id="KW-0812">Transmembrane</keyword>